<dbReference type="eggNOG" id="COG1555">
    <property type="taxonomic scope" value="Bacteria"/>
</dbReference>
<organism evidence="2 3">
    <name type="scientific">Deinococcus radiodurans (strain ATCC 13939 / DSM 20539 / JCM 16871 / CCUG 27074 / LMG 4051 / NBRC 15346 / NCIMB 9279 / VKM B-1422 / R1)</name>
    <dbReference type="NCBI Taxonomy" id="243230"/>
    <lineage>
        <taxon>Bacteria</taxon>
        <taxon>Thermotogati</taxon>
        <taxon>Deinococcota</taxon>
        <taxon>Deinococci</taxon>
        <taxon>Deinococcales</taxon>
        <taxon>Deinococcaceae</taxon>
        <taxon>Deinococcus</taxon>
    </lineage>
</organism>
<dbReference type="GO" id="GO:0015628">
    <property type="term" value="P:protein secretion by the type II secretion system"/>
    <property type="evidence" value="ECO:0000318"/>
    <property type="project" value="GO_Central"/>
</dbReference>
<dbReference type="PANTHER" id="PTHR21180">
    <property type="entry name" value="ENDONUCLEASE/EXONUCLEASE/PHOSPHATASE FAMILY DOMAIN-CONTAINING PROTEIN 1"/>
    <property type="match status" value="1"/>
</dbReference>
<dbReference type="AlphaFoldDB" id="Q9RTB0"/>
<dbReference type="GeneID" id="69518095"/>
<dbReference type="OrthoDB" id="9790239at2"/>
<keyword evidence="1" id="KW-0472">Membrane</keyword>
<gene>
    <name evidence="2" type="ordered locus">DR_1855</name>
</gene>
<dbReference type="PATRIC" id="fig|243230.17.peg.2067"/>
<dbReference type="Pfam" id="PF12836">
    <property type="entry name" value="HHH_3"/>
    <property type="match status" value="1"/>
</dbReference>
<evidence type="ECO:0000313" key="2">
    <source>
        <dbReference type="EMBL" id="AAF11406.1"/>
    </source>
</evidence>
<dbReference type="KEGG" id="dra:DR_1855"/>
<dbReference type="PANTHER" id="PTHR21180:SF32">
    <property type="entry name" value="ENDONUCLEASE_EXONUCLEASE_PHOSPHATASE FAMILY DOMAIN-CONTAINING PROTEIN 1"/>
    <property type="match status" value="1"/>
</dbReference>
<dbReference type="RefSeq" id="WP_010888490.1">
    <property type="nucleotide sequence ID" value="NC_001263.1"/>
</dbReference>
<dbReference type="InterPro" id="IPR010994">
    <property type="entry name" value="RuvA_2-like"/>
</dbReference>
<dbReference type="PIR" id="C75346">
    <property type="entry name" value="C75346"/>
</dbReference>
<feature type="transmembrane region" description="Helical" evidence="1">
    <location>
        <begin position="6"/>
        <end position="29"/>
    </location>
</feature>
<dbReference type="STRING" id="243230.DR_1855"/>
<protein>
    <submittedName>
        <fullName evidence="2">Competence protein ComEA-related protein</fullName>
    </submittedName>
</protein>
<dbReference type="PaxDb" id="243230-DR_1855"/>
<dbReference type="InParanoid" id="Q9RTB0"/>
<reference evidence="2 3" key="1">
    <citation type="journal article" date="1999" name="Science">
        <title>Genome sequence of the radioresistant bacterium Deinococcus radiodurans R1.</title>
        <authorList>
            <person name="White O."/>
            <person name="Eisen J.A."/>
            <person name="Heidelberg J.F."/>
            <person name="Hickey E.K."/>
            <person name="Peterson J.D."/>
            <person name="Dodson R.J."/>
            <person name="Haft D.H."/>
            <person name="Gwinn M.L."/>
            <person name="Nelson W.C."/>
            <person name="Richardson D.L."/>
            <person name="Moffat K.S."/>
            <person name="Qin H."/>
            <person name="Jiang L."/>
            <person name="Pamphile W."/>
            <person name="Crosby M."/>
            <person name="Shen M."/>
            <person name="Vamathevan J.J."/>
            <person name="Lam P."/>
            <person name="McDonald L."/>
            <person name="Utterback T."/>
            <person name="Zalewski C."/>
            <person name="Makarova K.S."/>
            <person name="Aravind L."/>
            <person name="Daly M.J."/>
            <person name="Minton K.W."/>
            <person name="Fleischmann R.D."/>
            <person name="Ketchum K.A."/>
            <person name="Nelson K.E."/>
            <person name="Salzberg S."/>
            <person name="Smith H.O."/>
            <person name="Venter J.C."/>
            <person name="Fraser C.M."/>
        </authorList>
    </citation>
    <scope>NUCLEOTIDE SEQUENCE [LARGE SCALE GENOMIC DNA]</scope>
    <source>
        <strain evidence="3">ATCC 13939 / DSM 20539 / JCM 16871 / LMG 4051 / NBRC 15346 / NCIMB 9279 / R1 / VKM B-1422</strain>
    </source>
</reference>
<dbReference type="InterPro" id="IPR051675">
    <property type="entry name" value="Endo/Exo/Phosphatase_dom_1"/>
</dbReference>
<keyword evidence="1" id="KW-0812">Transmembrane</keyword>
<accession>Q9RTB0</accession>
<dbReference type="GO" id="GO:0015627">
    <property type="term" value="C:type II protein secretion system complex"/>
    <property type="evidence" value="ECO:0000318"/>
    <property type="project" value="GO_Central"/>
</dbReference>
<dbReference type="SUPFAM" id="SSF47781">
    <property type="entry name" value="RuvA domain 2-like"/>
    <property type="match status" value="1"/>
</dbReference>
<dbReference type="Proteomes" id="UP000002524">
    <property type="component" value="Chromosome 1"/>
</dbReference>
<keyword evidence="3" id="KW-1185">Reference proteome</keyword>
<sequence length="126" mass="13355">MLPHERLWQVALAAGALLVGGLTLGPALLPRPQLPTVTRTALPPVQADANAEPRTYPTTASVTPLISGRVNLNTASQEQLEALPKVGPAMAKKIIAGRPYHSLADLDRVKGVGEATLRTLTPLVKW</sequence>
<evidence type="ECO:0000256" key="1">
    <source>
        <dbReference type="SAM" id="Phobius"/>
    </source>
</evidence>
<proteinExistence type="predicted"/>
<dbReference type="Gene3D" id="1.10.150.320">
    <property type="entry name" value="Photosystem II 12 kDa extrinsic protein"/>
    <property type="match status" value="1"/>
</dbReference>
<dbReference type="EMBL" id="AE000513">
    <property type="protein sequence ID" value="AAF11406.1"/>
    <property type="molecule type" value="Genomic_DNA"/>
</dbReference>
<dbReference type="HOGENOM" id="CLU_052011_3_3_0"/>
<dbReference type="EnsemblBacteria" id="AAF11406">
    <property type="protein sequence ID" value="AAF11406"/>
    <property type="gene ID" value="DR_1855"/>
</dbReference>
<keyword evidence="1" id="KW-1133">Transmembrane helix</keyword>
<name>Q9RTB0_DEIRA</name>
<evidence type="ECO:0000313" key="3">
    <source>
        <dbReference type="Proteomes" id="UP000002524"/>
    </source>
</evidence>